<dbReference type="InterPro" id="IPR051311">
    <property type="entry name" value="DedA_domain"/>
</dbReference>
<organism evidence="3 4">
    <name type="scientific">Pseudomonas syringae</name>
    <dbReference type="NCBI Taxonomy" id="317"/>
    <lineage>
        <taxon>Bacteria</taxon>
        <taxon>Pseudomonadati</taxon>
        <taxon>Pseudomonadota</taxon>
        <taxon>Gammaproteobacteria</taxon>
        <taxon>Pseudomonadales</taxon>
        <taxon>Pseudomonadaceae</taxon>
        <taxon>Pseudomonas</taxon>
    </lineage>
</organism>
<reference evidence="3 4" key="1">
    <citation type="submission" date="2015-06" db="EMBL/GenBank/DDBJ databases">
        <authorList>
            <person name="Hoefler B.C."/>
            <person name="Straight P.D."/>
        </authorList>
    </citation>
    <scope>NUCLEOTIDE SEQUENCE [LARGE SCALE GENOMIC DNA]</scope>
    <source>
        <strain evidence="3 4">Riq4</strain>
    </source>
</reference>
<evidence type="ECO:0000256" key="1">
    <source>
        <dbReference type="SAM" id="Phobius"/>
    </source>
</evidence>
<feature type="transmembrane region" description="Helical" evidence="1">
    <location>
        <begin position="158"/>
        <end position="176"/>
    </location>
</feature>
<dbReference type="PATRIC" id="fig|317.197.peg.869"/>
<evidence type="ECO:0000259" key="2">
    <source>
        <dbReference type="Pfam" id="PF09335"/>
    </source>
</evidence>
<proteinExistence type="predicted"/>
<evidence type="ECO:0000313" key="3">
    <source>
        <dbReference type="EMBL" id="KNH28177.1"/>
    </source>
</evidence>
<dbReference type="OrthoDB" id="948134at2"/>
<accession>A0A0L1MI45</accession>
<gene>
    <name evidence="3" type="ORF">ACS77_08585</name>
</gene>
<comment type="caution">
    <text evidence="3">The sequence shown here is derived from an EMBL/GenBank/DDBJ whole genome shotgun (WGS) entry which is preliminary data.</text>
</comment>
<dbReference type="EMBL" id="LFQK01000014">
    <property type="protein sequence ID" value="KNH28177.1"/>
    <property type="molecule type" value="Genomic_DNA"/>
</dbReference>
<dbReference type="Pfam" id="PF09335">
    <property type="entry name" value="VTT_dom"/>
    <property type="match status" value="1"/>
</dbReference>
<dbReference type="AlphaFoldDB" id="A0A0L1MI45"/>
<dbReference type="Proteomes" id="UP000036955">
    <property type="component" value="Unassembled WGS sequence"/>
</dbReference>
<dbReference type="InterPro" id="IPR032816">
    <property type="entry name" value="VTT_dom"/>
</dbReference>
<evidence type="ECO:0000313" key="4">
    <source>
        <dbReference type="Proteomes" id="UP000036955"/>
    </source>
</evidence>
<sequence>MLQQFLQEFGYFALFLGTFFEGETILVLAGFLAFRGYMDIKVVMLVAFLGSYAGDQLWYFLGRKHGRKLLARKPRWQLMGDRALEHIRKHPDIWVLSFRFVYGLRTVMPVAIGLSGYPPGRYLLLNGIGAAIWAAALASAAYHFGAVLEGMLGSVKKYELWVLGALLVLGFCLWLRRRFKNARLAKKIYADEQALKAEQAKSSEPTTPIE</sequence>
<dbReference type="PANTHER" id="PTHR42709:SF2">
    <property type="entry name" value="INNER MEMBRANE PROTEIN YOHD"/>
    <property type="match status" value="1"/>
</dbReference>
<name>A0A0L1MI45_PSESX</name>
<feature type="transmembrane region" description="Helical" evidence="1">
    <location>
        <begin position="40"/>
        <end position="61"/>
    </location>
</feature>
<keyword evidence="1" id="KW-1133">Transmembrane helix</keyword>
<dbReference type="GO" id="GO:0005886">
    <property type="term" value="C:plasma membrane"/>
    <property type="evidence" value="ECO:0007669"/>
    <property type="project" value="TreeGrafter"/>
</dbReference>
<keyword evidence="1" id="KW-0812">Transmembrane</keyword>
<keyword evidence="1" id="KW-0472">Membrane</keyword>
<protein>
    <submittedName>
        <fullName evidence="3">Membrane protein</fullName>
    </submittedName>
</protein>
<feature type="transmembrane region" description="Helical" evidence="1">
    <location>
        <begin position="123"/>
        <end position="146"/>
    </location>
</feature>
<feature type="domain" description="VTT" evidence="2">
    <location>
        <begin position="22"/>
        <end position="141"/>
    </location>
</feature>
<feature type="transmembrane region" description="Helical" evidence="1">
    <location>
        <begin position="12"/>
        <end position="34"/>
    </location>
</feature>
<dbReference type="PANTHER" id="PTHR42709">
    <property type="entry name" value="ALKALINE PHOSPHATASE LIKE PROTEIN"/>
    <property type="match status" value="1"/>
</dbReference>